<reference evidence="4 5" key="1">
    <citation type="submission" date="2016-11" db="EMBL/GenBank/DDBJ databases">
        <title>The macronuclear genome of Stentor coeruleus: a giant cell with tiny introns.</title>
        <authorList>
            <person name="Slabodnick M."/>
            <person name="Ruby J.G."/>
            <person name="Reiff S.B."/>
            <person name="Swart E.C."/>
            <person name="Gosai S."/>
            <person name="Prabakaran S."/>
            <person name="Witkowska E."/>
            <person name="Larue G.E."/>
            <person name="Fisher S."/>
            <person name="Freeman R.M."/>
            <person name="Gunawardena J."/>
            <person name="Chu W."/>
            <person name="Stover N.A."/>
            <person name="Gregory B.D."/>
            <person name="Nowacki M."/>
            <person name="Derisi J."/>
            <person name="Roy S.W."/>
            <person name="Marshall W.F."/>
            <person name="Sood P."/>
        </authorList>
    </citation>
    <scope>NUCLEOTIDE SEQUENCE [LARGE SCALE GENOMIC DNA]</scope>
    <source>
        <strain evidence="4">WM001</strain>
    </source>
</reference>
<dbReference type="OrthoDB" id="1700726at2759"/>
<dbReference type="PANTHER" id="PTHR43272">
    <property type="entry name" value="LONG-CHAIN-FATTY-ACID--COA LIGASE"/>
    <property type="match status" value="1"/>
</dbReference>
<dbReference type="Proteomes" id="UP000187209">
    <property type="component" value="Unassembled WGS sequence"/>
</dbReference>
<dbReference type="GO" id="GO:0016020">
    <property type="term" value="C:membrane"/>
    <property type="evidence" value="ECO:0007669"/>
    <property type="project" value="TreeGrafter"/>
</dbReference>
<comment type="caution">
    <text evidence="4">The sequence shown here is derived from an EMBL/GenBank/DDBJ whole genome shotgun (WGS) entry which is preliminary data.</text>
</comment>
<keyword evidence="1" id="KW-0547">Nucleotide-binding</keyword>
<dbReference type="EMBL" id="MPUH01000268">
    <property type="protein sequence ID" value="OMJ84459.1"/>
    <property type="molecule type" value="Genomic_DNA"/>
</dbReference>
<dbReference type="PANTHER" id="PTHR43272:SF33">
    <property type="entry name" value="AMP-BINDING DOMAIN-CONTAINING PROTEIN-RELATED"/>
    <property type="match status" value="1"/>
</dbReference>
<dbReference type="GO" id="GO:0005524">
    <property type="term" value="F:ATP binding"/>
    <property type="evidence" value="ECO:0007669"/>
    <property type="project" value="UniProtKB-KW"/>
</dbReference>
<keyword evidence="2" id="KW-0067">ATP-binding</keyword>
<dbReference type="AlphaFoldDB" id="A0A1R2C654"/>
<dbReference type="InterPro" id="IPR042099">
    <property type="entry name" value="ANL_N_sf"/>
</dbReference>
<dbReference type="GO" id="GO:0004467">
    <property type="term" value="F:long-chain fatty acid-CoA ligase activity"/>
    <property type="evidence" value="ECO:0007669"/>
    <property type="project" value="TreeGrafter"/>
</dbReference>
<accession>A0A1R2C654</accession>
<protein>
    <recommendedName>
        <fullName evidence="3">AMP-dependent synthetase/ligase domain-containing protein</fullName>
    </recommendedName>
</protein>
<organism evidence="4 5">
    <name type="scientific">Stentor coeruleus</name>
    <dbReference type="NCBI Taxonomy" id="5963"/>
    <lineage>
        <taxon>Eukaryota</taxon>
        <taxon>Sar</taxon>
        <taxon>Alveolata</taxon>
        <taxon>Ciliophora</taxon>
        <taxon>Postciliodesmatophora</taxon>
        <taxon>Heterotrichea</taxon>
        <taxon>Heterotrichida</taxon>
        <taxon>Stentoridae</taxon>
        <taxon>Stentor</taxon>
    </lineage>
</organism>
<dbReference type="GO" id="GO:0005783">
    <property type="term" value="C:endoplasmic reticulum"/>
    <property type="evidence" value="ECO:0007669"/>
    <property type="project" value="TreeGrafter"/>
</dbReference>
<evidence type="ECO:0000256" key="1">
    <source>
        <dbReference type="ARBA" id="ARBA00022741"/>
    </source>
</evidence>
<feature type="domain" description="AMP-dependent synthetase/ligase" evidence="3">
    <location>
        <begin position="50"/>
        <end position="469"/>
    </location>
</feature>
<dbReference type="SUPFAM" id="SSF56801">
    <property type="entry name" value="Acetyl-CoA synthetase-like"/>
    <property type="match status" value="1"/>
</dbReference>
<dbReference type="Pfam" id="PF00501">
    <property type="entry name" value="AMP-binding"/>
    <property type="match status" value="1"/>
</dbReference>
<dbReference type="InterPro" id="IPR000873">
    <property type="entry name" value="AMP-dep_synth/lig_dom"/>
</dbReference>
<proteinExistence type="predicted"/>
<dbReference type="Gene3D" id="3.40.50.12780">
    <property type="entry name" value="N-terminal domain of ligase-like"/>
    <property type="match status" value="1"/>
</dbReference>
<evidence type="ECO:0000256" key="2">
    <source>
        <dbReference type="ARBA" id="ARBA00022840"/>
    </source>
</evidence>
<evidence type="ECO:0000313" key="4">
    <source>
        <dbReference type="EMBL" id="OMJ84459.1"/>
    </source>
</evidence>
<evidence type="ECO:0000259" key="3">
    <source>
        <dbReference type="Pfam" id="PF00501"/>
    </source>
</evidence>
<sequence length="640" mass="71862">MGGSKSKTLKYSTEIPGSETEEFSSIFQSTDNFIEFFYPNLYTMIKSLCDEFPSKPFLGFRKKSSEGYYWISCSSALEQIHQSSALLSSLNLESDSNGMTVVGILSKNSPQWVVFDIACSKLGITTFGLYQDNSVDWLEKTINKAALRYICCSSEYLTTLLALKQSGRITTVELILCLQRPDHEALHVLAQLGNVRIVYYREKCEKLSDYVESNMEKIYTLALTSGVTGDQRICMISNNNLLMSIFGANIPGLNLAMKDVYISYVPLSLLWERVIMYKVILAGASIGFSDRNNEILQENIQLLKPTLVLGVPQLIEEIYDKIQASVAELSATKKSFFQKAYASKLKTYKKNKKLTSSILDKLIFKSIREKVGGKIRFMITGSAMYRPGVVEFLRIVLSCEIIEGYGSTETAITCLCSMPGDNTSGHVGGPLAGYMVKLRKLNGVSIEGHEGKVVGELYLKGEKLFKGYYKRPEQCLDQDGWLATGDILAYNPSNASFSYIDIQNCIITLSNNKTISLQKLETLYKTSPFVRQILIKHKNDKLIALIVPNETYIKSTLAPGSVKFSEICESPLVISTVLNDLNRIAKNMDLKYYEKINKIMLEPVAWETDDVLSPTLKLRRPVIESRYSEIIEILSSEPKF</sequence>
<gene>
    <name evidence="4" type="ORF">SteCoe_14413</name>
</gene>
<keyword evidence="5" id="KW-1185">Reference proteome</keyword>
<evidence type="ECO:0000313" key="5">
    <source>
        <dbReference type="Proteomes" id="UP000187209"/>
    </source>
</evidence>
<name>A0A1R2C654_9CILI</name>